<dbReference type="PANTHER" id="PTHR12585">
    <property type="entry name" value="SCC1 / RAD21 FAMILY MEMBER"/>
    <property type="match status" value="1"/>
</dbReference>
<protein>
    <recommendedName>
        <fullName evidence="4">Rad21/Rec8-like protein N-terminal domain-containing protein</fullName>
    </recommendedName>
</protein>
<dbReference type="InterPro" id="IPR039781">
    <property type="entry name" value="Rad21/Rec8-like"/>
</dbReference>
<dbReference type="Pfam" id="PF04825">
    <property type="entry name" value="Rad21_Rec8_N"/>
    <property type="match status" value="1"/>
</dbReference>
<proteinExistence type="predicted"/>
<evidence type="ECO:0000256" key="3">
    <source>
        <dbReference type="SAM" id="MobiDB-lite"/>
    </source>
</evidence>
<feature type="domain" description="Rad21/Rec8-like protein N-terminal" evidence="4">
    <location>
        <begin position="1"/>
        <end position="112"/>
    </location>
</feature>
<name>A0A9P4K967_9PLEO</name>
<sequence length="735" mass="79211">MFYSHEVLTSRKYGVATVWLVATLGSKSNLKKINRKDILDVDVPKACQTIIDPAAPMALRLQGNLLFGVSRVYSQQCGYVLADAHNAHSAIHMMLKAVNNAGLDPEAGKAKPEQLVLQDDPFFLPDYILPPPELLADLNLPMLLETPRSGESQSLTPFASQHDSSTAGPVGGLILPSSSPRPMGEFRVKGDNGPGDIVGPGDFPEDEDNVGLLEEPDFDFDEHGNFIEITRSEPVLCTPTAPLGGPIPSDAGASARVRQEHEEGHSAGIQLPGDEMDIDLPIFGDDIIEGKAFPTIQQQGEALESAVPSPIVAAPLQRKKRTKRIILPDTAMELRNKDLADWNANYLQNMTEAARIKNQHRIATQAKKNAEYWVWGAGVGGSHQPLGARGPTPFDRFYGDNLFELLTGINRNARTGTKRDRDSGIDEGTQEESRRVRRKSNKEEDQIGRADDDEAMFLPADDEVELPREAPSALDDQHVFSAMPWNISASIRGSSAVPRSGRVGGASSLTGPHGSIRYPHGARVVSASPLHGRGQPGGLEALQHLGGDDGFDGFQLDDIGFAAGPPPGSDDLHSDPVSIQQQYIRIREALSAESGNFLAFVSEKIVAKRQQMQAELGDVNDPLQADAASDVDEVLFEEILSPAENSKMVAAQGLLMVLSLGTKGMLDVRQDESYGKIGLSLTEAAQAAQMMEAVGEKESNGDVGGVEEAGQFEEEFEGGTQGAAEAEDDHDELYD</sequence>
<dbReference type="Proteomes" id="UP000800093">
    <property type="component" value="Unassembled WGS sequence"/>
</dbReference>
<dbReference type="OrthoDB" id="5427633at2759"/>
<evidence type="ECO:0000256" key="1">
    <source>
        <dbReference type="ARBA" id="ARBA00004123"/>
    </source>
</evidence>
<organism evidence="5 6">
    <name type="scientific">Lojkania enalia</name>
    <dbReference type="NCBI Taxonomy" id="147567"/>
    <lineage>
        <taxon>Eukaryota</taxon>
        <taxon>Fungi</taxon>
        <taxon>Dikarya</taxon>
        <taxon>Ascomycota</taxon>
        <taxon>Pezizomycotina</taxon>
        <taxon>Dothideomycetes</taxon>
        <taxon>Pleosporomycetidae</taxon>
        <taxon>Pleosporales</taxon>
        <taxon>Pleosporales incertae sedis</taxon>
        <taxon>Lojkania</taxon>
    </lineage>
</organism>
<feature type="region of interest" description="Disordered" evidence="3">
    <location>
        <begin position="414"/>
        <end position="455"/>
    </location>
</feature>
<dbReference type="GO" id="GO:0030892">
    <property type="term" value="C:mitotic cohesin complex"/>
    <property type="evidence" value="ECO:0007669"/>
    <property type="project" value="TreeGrafter"/>
</dbReference>
<feature type="region of interest" description="Disordered" evidence="3">
    <location>
        <begin position="147"/>
        <end position="168"/>
    </location>
</feature>
<dbReference type="GO" id="GO:0007064">
    <property type="term" value="P:mitotic sister chromatid cohesion"/>
    <property type="evidence" value="ECO:0007669"/>
    <property type="project" value="TreeGrafter"/>
</dbReference>
<dbReference type="EMBL" id="ML986626">
    <property type="protein sequence ID" value="KAF2263388.1"/>
    <property type="molecule type" value="Genomic_DNA"/>
</dbReference>
<feature type="region of interest" description="Disordered" evidence="3">
    <location>
        <begin position="693"/>
        <end position="735"/>
    </location>
</feature>
<comment type="caution">
    <text evidence="5">The sequence shown here is derived from an EMBL/GenBank/DDBJ whole genome shotgun (WGS) entry which is preliminary data.</text>
</comment>
<dbReference type="CDD" id="cd21789">
    <property type="entry name" value="Rad21_Rec8_M_SpRec8p-like"/>
    <property type="match status" value="1"/>
</dbReference>
<comment type="subcellular location">
    <subcellularLocation>
        <location evidence="1">Nucleus</location>
    </subcellularLocation>
</comment>
<dbReference type="GO" id="GO:0005634">
    <property type="term" value="C:nucleus"/>
    <property type="evidence" value="ECO:0007669"/>
    <property type="project" value="UniProtKB-SubCell"/>
</dbReference>
<feature type="compositionally biased region" description="Basic and acidic residues" evidence="3">
    <location>
        <begin position="441"/>
        <end position="450"/>
    </location>
</feature>
<keyword evidence="2" id="KW-0539">Nucleus</keyword>
<dbReference type="AlphaFoldDB" id="A0A9P4K967"/>
<gene>
    <name evidence="5" type="ORF">CC78DRAFT_581477</name>
</gene>
<dbReference type="GO" id="GO:0003682">
    <property type="term" value="F:chromatin binding"/>
    <property type="evidence" value="ECO:0007669"/>
    <property type="project" value="TreeGrafter"/>
</dbReference>
<evidence type="ECO:0000256" key="2">
    <source>
        <dbReference type="ARBA" id="ARBA00023242"/>
    </source>
</evidence>
<accession>A0A9P4K967</accession>
<feature type="compositionally biased region" description="Acidic residues" evidence="3">
    <location>
        <begin position="725"/>
        <end position="735"/>
    </location>
</feature>
<feature type="region of interest" description="Disordered" evidence="3">
    <location>
        <begin position="495"/>
        <end position="518"/>
    </location>
</feature>
<evidence type="ECO:0000313" key="5">
    <source>
        <dbReference type="EMBL" id="KAF2263388.1"/>
    </source>
</evidence>
<dbReference type="InterPro" id="IPR006910">
    <property type="entry name" value="Rad21_Rec8_N"/>
</dbReference>
<feature type="compositionally biased region" description="Polar residues" evidence="3">
    <location>
        <begin position="149"/>
        <end position="167"/>
    </location>
</feature>
<dbReference type="PANTHER" id="PTHR12585:SF70">
    <property type="entry name" value="RAD21_REC8 N TERMINAL DOMAIN PROTEIN (AFU_ORTHOLOGUE AFUA_6G02900)"/>
    <property type="match status" value="1"/>
</dbReference>
<reference evidence="6" key="1">
    <citation type="journal article" date="2020" name="Stud. Mycol.">
        <title>101 Dothideomycetes genomes: A test case for predicting lifestyles and emergence of pathogens.</title>
        <authorList>
            <person name="Haridas S."/>
            <person name="Albert R."/>
            <person name="Binder M."/>
            <person name="Bloem J."/>
            <person name="LaButti K."/>
            <person name="Salamov A."/>
            <person name="Andreopoulos B."/>
            <person name="Baker S."/>
            <person name="Barry K."/>
            <person name="Bills G."/>
            <person name="Bluhm B."/>
            <person name="Cannon C."/>
            <person name="Castanera R."/>
            <person name="Culley D."/>
            <person name="Daum C."/>
            <person name="Ezra D."/>
            <person name="Gonzalez J."/>
            <person name="Henrissat B."/>
            <person name="Kuo A."/>
            <person name="Liang C."/>
            <person name="Lipzen A."/>
            <person name="Lutzoni F."/>
            <person name="Magnuson J."/>
            <person name="Mondo S."/>
            <person name="Nolan M."/>
            <person name="Ohm R."/>
            <person name="Pangilinan J."/>
            <person name="Park H.-J."/>
            <person name="Ramirez L."/>
            <person name="Alfaro M."/>
            <person name="Sun H."/>
            <person name="Tritt A."/>
            <person name="Yoshinaga Y."/>
            <person name="Zwiers L.-H."/>
            <person name="Turgeon B."/>
            <person name="Goodwin S."/>
            <person name="Spatafora J."/>
            <person name="Crous P."/>
            <person name="Grigoriev I."/>
        </authorList>
    </citation>
    <scope>NUCLEOTIDE SEQUENCE [LARGE SCALE GENOMIC DNA]</scope>
    <source>
        <strain evidence="6">CBS 304.66</strain>
    </source>
</reference>
<evidence type="ECO:0000259" key="4">
    <source>
        <dbReference type="Pfam" id="PF04825"/>
    </source>
</evidence>
<keyword evidence="6" id="KW-1185">Reference proteome</keyword>
<evidence type="ECO:0000313" key="6">
    <source>
        <dbReference type="Proteomes" id="UP000800093"/>
    </source>
</evidence>